<accession>A0A1G9PGL1</accession>
<dbReference type="PANTHER" id="PTHR43038">
    <property type="entry name" value="ATP-BINDING CASSETTE, SUB-FAMILY H, MEMBER 1"/>
    <property type="match status" value="1"/>
</dbReference>
<reference evidence="5" key="1">
    <citation type="submission" date="2016-10" db="EMBL/GenBank/DDBJ databases">
        <authorList>
            <person name="Varghese N."/>
            <person name="Submissions S."/>
        </authorList>
    </citation>
    <scope>NUCLEOTIDE SEQUENCE [LARGE SCALE GENOMIC DNA]</scope>
    <source>
        <strain evidence="5">DSM 20632</strain>
    </source>
</reference>
<keyword evidence="5" id="KW-1185">Reference proteome</keyword>
<dbReference type="STRING" id="38302.SAMN04488535_1451"/>
<dbReference type="SMART" id="SM00382">
    <property type="entry name" value="AAA"/>
    <property type="match status" value="1"/>
</dbReference>
<dbReference type="AlphaFoldDB" id="A0A1G9PGL1"/>
<dbReference type="CDD" id="cd03230">
    <property type="entry name" value="ABC_DR_subfamily_A"/>
    <property type="match status" value="1"/>
</dbReference>
<dbReference type="InterPro" id="IPR027417">
    <property type="entry name" value="P-loop_NTPase"/>
</dbReference>
<dbReference type="GO" id="GO:0005524">
    <property type="term" value="F:ATP binding"/>
    <property type="evidence" value="ECO:0007669"/>
    <property type="project" value="UniProtKB-KW"/>
</dbReference>
<dbReference type="OrthoDB" id="9804819at2"/>
<dbReference type="Proteomes" id="UP000199350">
    <property type="component" value="Chromosome I"/>
</dbReference>
<sequence>MKPDPDTPAVAMRNARARILQPVSFTLPRGSISALVGPSGSGKTTLMRMIVGTQARVDGTVHVLGLPAGHRQLRTKVTYATQQASVFDELSVRENLSYVADIYGLRRNRIDGVVDQLDLTAKIDEPVRKLSGGQRSRVSLAVALLPDPELVVLDEPTVGLDPILRAQMWDLFKELAHKGTTLIISSHILDEAEHCDNLLFIRDGKVSHTHPETIKRETGAATLEAAFVEAMTK</sequence>
<evidence type="ECO:0000256" key="2">
    <source>
        <dbReference type="ARBA" id="ARBA00022840"/>
    </source>
</evidence>
<evidence type="ECO:0000259" key="3">
    <source>
        <dbReference type="PROSITE" id="PS50893"/>
    </source>
</evidence>
<dbReference type="Pfam" id="PF00005">
    <property type="entry name" value="ABC_tran"/>
    <property type="match status" value="1"/>
</dbReference>
<dbReference type="PROSITE" id="PS00211">
    <property type="entry name" value="ABC_TRANSPORTER_1"/>
    <property type="match status" value="1"/>
</dbReference>
<dbReference type="PANTHER" id="PTHR43038:SF3">
    <property type="entry name" value="ABC TRANSPORTER G FAMILY MEMBER 20 ISOFORM X1"/>
    <property type="match status" value="1"/>
</dbReference>
<dbReference type="SUPFAM" id="SSF52540">
    <property type="entry name" value="P-loop containing nucleoside triphosphate hydrolases"/>
    <property type="match status" value="1"/>
</dbReference>
<dbReference type="EMBL" id="LT629700">
    <property type="protein sequence ID" value="SDL97918.1"/>
    <property type="molecule type" value="Genomic_DNA"/>
</dbReference>
<dbReference type="PROSITE" id="PS50893">
    <property type="entry name" value="ABC_TRANSPORTER_2"/>
    <property type="match status" value="1"/>
</dbReference>
<dbReference type="InterPro" id="IPR003593">
    <property type="entry name" value="AAA+_ATPase"/>
</dbReference>
<dbReference type="Gene3D" id="3.40.50.300">
    <property type="entry name" value="P-loop containing nucleotide triphosphate hydrolases"/>
    <property type="match status" value="1"/>
</dbReference>
<dbReference type="InterPro" id="IPR003439">
    <property type="entry name" value="ABC_transporter-like_ATP-bd"/>
</dbReference>
<gene>
    <name evidence="4" type="ORF">SAMN04488535_1451</name>
</gene>
<feature type="domain" description="ABC transporter" evidence="3">
    <location>
        <begin position="5"/>
        <end position="228"/>
    </location>
</feature>
<dbReference type="InterPro" id="IPR017871">
    <property type="entry name" value="ABC_transporter-like_CS"/>
</dbReference>
<evidence type="ECO:0000313" key="5">
    <source>
        <dbReference type="Proteomes" id="UP000199350"/>
    </source>
</evidence>
<organism evidence="4 5">
    <name type="scientific">Corynebacterium mycetoides</name>
    <dbReference type="NCBI Taxonomy" id="38302"/>
    <lineage>
        <taxon>Bacteria</taxon>
        <taxon>Bacillati</taxon>
        <taxon>Actinomycetota</taxon>
        <taxon>Actinomycetes</taxon>
        <taxon>Mycobacteriales</taxon>
        <taxon>Corynebacteriaceae</taxon>
        <taxon>Corynebacterium</taxon>
    </lineage>
</organism>
<evidence type="ECO:0000313" key="4">
    <source>
        <dbReference type="EMBL" id="SDL97918.1"/>
    </source>
</evidence>
<protein>
    <submittedName>
        <fullName evidence="4">ABC-2 type transport system ATP-binding protein</fullName>
    </submittedName>
</protein>
<name>A0A1G9PGL1_9CORY</name>
<proteinExistence type="predicted"/>
<keyword evidence="2 4" id="KW-0067">ATP-binding</keyword>
<dbReference type="GO" id="GO:0016887">
    <property type="term" value="F:ATP hydrolysis activity"/>
    <property type="evidence" value="ECO:0007669"/>
    <property type="project" value="InterPro"/>
</dbReference>
<keyword evidence="1" id="KW-0547">Nucleotide-binding</keyword>
<evidence type="ECO:0000256" key="1">
    <source>
        <dbReference type="ARBA" id="ARBA00022741"/>
    </source>
</evidence>